<accession>A0A834YH39</accession>
<dbReference type="Proteomes" id="UP000655225">
    <property type="component" value="Unassembled WGS sequence"/>
</dbReference>
<dbReference type="Pfam" id="PF03101">
    <property type="entry name" value="FAR1"/>
    <property type="match status" value="1"/>
</dbReference>
<proteinExistence type="predicted"/>
<dbReference type="OrthoDB" id="1880485at2759"/>
<evidence type="ECO:0000256" key="2">
    <source>
        <dbReference type="SAM" id="MobiDB-lite"/>
    </source>
</evidence>
<reference evidence="4 5" key="1">
    <citation type="submission" date="2020-04" db="EMBL/GenBank/DDBJ databases">
        <title>Plant Genome Project.</title>
        <authorList>
            <person name="Zhang R.-G."/>
        </authorList>
    </citation>
    <scope>NUCLEOTIDE SEQUENCE [LARGE SCALE GENOMIC DNA]</scope>
    <source>
        <strain evidence="4">YNK0</strain>
        <tissue evidence="4">Leaf</tissue>
    </source>
</reference>
<dbReference type="EMBL" id="JABCRI010000020">
    <property type="protein sequence ID" value="KAF8388587.1"/>
    <property type="molecule type" value="Genomic_DNA"/>
</dbReference>
<sequence>MCVKKTAFLDFDLSEVESMDLDEGAGTIVSSDGGDLVVCEGGAILEPYEGMEFESEDAAKTFYDEYARQVGFIMRVMSCRRSEVDGRILARRLGCNKEGVCVSTRGKFGPVRKRRPSTREGCKAMILVKVEKSGKWVITRFVKDHNHPLVVSPRECRHILGRINGVGPSKAGSSRAGLSGARESGALNDDDGFVMLIGEDRWGQSRGARGRDSLYLGEEERGFVESSGRRSSGRIRRGAREGPEPSKGVSEAFLVKEAQELRRSSSGLRLEGSWIQLLPEECSKESQRGQVVSAQGEEDHCSWDLRILRSREDSRVAEREIDPLCRYSFLTEAGSDFVTPNLGVRKARVGGWGRGSPTAEKEVGVVCEMGDGHRVDNNELLVGRFWDVGSEGSDLDQYTPLVFGELGVEKSVSGLCVGGVLSGILGPDANGAFLGPHFGQSLAPVELSRGEVSEWVVNHVESVGKELGVSTDGCDSEVRSLYRRLEGRKEEGRGCPTERQKDEKDRKIQELTAELRRKKRLCATYREQLRMFMKDVEQHTEQISTTVQVTVNNLREVESEEQDSSHCR</sequence>
<dbReference type="PANTHER" id="PTHR46328:SF17">
    <property type="entry name" value="FAR-RED IMPAIRED RESPONSIVE (FAR1) FAMILY PROTEIN"/>
    <property type="match status" value="1"/>
</dbReference>
<evidence type="ECO:0000259" key="3">
    <source>
        <dbReference type="Pfam" id="PF03101"/>
    </source>
</evidence>
<protein>
    <recommendedName>
        <fullName evidence="3">FAR1 domain-containing protein</fullName>
    </recommendedName>
</protein>
<evidence type="ECO:0000313" key="5">
    <source>
        <dbReference type="Proteomes" id="UP000655225"/>
    </source>
</evidence>
<gene>
    <name evidence="4" type="ORF">HHK36_027264</name>
</gene>
<feature type="coiled-coil region" evidence="1">
    <location>
        <begin position="501"/>
        <end position="528"/>
    </location>
</feature>
<feature type="region of interest" description="Disordered" evidence="2">
    <location>
        <begin position="226"/>
        <end position="249"/>
    </location>
</feature>
<evidence type="ECO:0000256" key="1">
    <source>
        <dbReference type="SAM" id="Coils"/>
    </source>
</evidence>
<organism evidence="4 5">
    <name type="scientific">Tetracentron sinense</name>
    <name type="common">Spur-leaf</name>
    <dbReference type="NCBI Taxonomy" id="13715"/>
    <lineage>
        <taxon>Eukaryota</taxon>
        <taxon>Viridiplantae</taxon>
        <taxon>Streptophyta</taxon>
        <taxon>Embryophyta</taxon>
        <taxon>Tracheophyta</taxon>
        <taxon>Spermatophyta</taxon>
        <taxon>Magnoliopsida</taxon>
        <taxon>Trochodendrales</taxon>
        <taxon>Trochodendraceae</taxon>
        <taxon>Tetracentron</taxon>
    </lineage>
</organism>
<comment type="caution">
    <text evidence="4">The sequence shown here is derived from an EMBL/GenBank/DDBJ whole genome shotgun (WGS) entry which is preliminary data.</text>
</comment>
<name>A0A834YH39_TETSI</name>
<keyword evidence="1" id="KW-0175">Coiled coil</keyword>
<keyword evidence="5" id="KW-1185">Reference proteome</keyword>
<evidence type="ECO:0000313" key="4">
    <source>
        <dbReference type="EMBL" id="KAF8388587.1"/>
    </source>
</evidence>
<feature type="domain" description="FAR1" evidence="3">
    <location>
        <begin position="61"/>
        <end position="150"/>
    </location>
</feature>
<dbReference type="InterPro" id="IPR004330">
    <property type="entry name" value="FAR1_DNA_bnd_dom"/>
</dbReference>
<dbReference type="PANTHER" id="PTHR46328">
    <property type="entry name" value="FAR-RED IMPAIRED RESPONSIVE (FAR1) FAMILY PROTEIN-RELATED"/>
    <property type="match status" value="1"/>
</dbReference>
<dbReference type="AlphaFoldDB" id="A0A834YH39"/>